<name>A0A8B7NEI1_HYAAZ</name>
<evidence type="ECO:0000313" key="1">
    <source>
        <dbReference type="Proteomes" id="UP000694843"/>
    </source>
</evidence>
<reference evidence="2" key="1">
    <citation type="submission" date="2025-08" db="UniProtKB">
        <authorList>
            <consortium name="RefSeq"/>
        </authorList>
    </citation>
    <scope>IDENTIFICATION</scope>
    <source>
        <tissue evidence="2">Whole organism</tissue>
    </source>
</reference>
<dbReference type="RefSeq" id="XP_018011876.1">
    <property type="nucleotide sequence ID" value="XM_018156387.2"/>
</dbReference>
<dbReference type="PANTHER" id="PTHR15892">
    <property type="entry name" value="MITOCHONDRIAL RIBOSOMAL PROTEIN L30"/>
    <property type="match status" value="1"/>
</dbReference>
<proteinExistence type="predicted"/>
<dbReference type="Gene3D" id="3.30.1390.20">
    <property type="entry name" value="Ribosomal protein L30, ferredoxin-like fold domain"/>
    <property type="match status" value="1"/>
</dbReference>
<protein>
    <submittedName>
        <fullName evidence="2">Uncharacterized protein LOC108669101</fullName>
    </submittedName>
</protein>
<dbReference type="Proteomes" id="UP000694843">
    <property type="component" value="Unplaced"/>
</dbReference>
<dbReference type="GeneID" id="108669101"/>
<dbReference type="AlphaFoldDB" id="A0A8B7NEI1"/>
<dbReference type="KEGG" id="hazt:108669101"/>
<dbReference type="GO" id="GO:0005739">
    <property type="term" value="C:mitochondrion"/>
    <property type="evidence" value="ECO:0007669"/>
    <property type="project" value="TreeGrafter"/>
</dbReference>
<dbReference type="InterPro" id="IPR005996">
    <property type="entry name" value="Ribosomal_uL30_bac-type"/>
</dbReference>
<dbReference type="CTD" id="51263"/>
<evidence type="ECO:0000313" key="2">
    <source>
        <dbReference type="RefSeq" id="XP_018011876.1"/>
    </source>
</evidence>
<dbReference type="GO" id="GO:0006412">
    <property type="term" value="P:translation"/>
    <property type="evidence" value="ECO:0007669"/>
    <property type="project" value="InterPro"/>
</dbReference>
<keyword evidence="1" id="KW-1185">Reference proteome</keyword>
<gene>
    <name evidence="2" type="primary">LOC108669101</name>
</gene>
<dbReference type="PANTHER" id="PTHR15892:SF2">
    <property type="entry name" value="LARGE RIBOSOMAL SUBUNIT PROTEIN UL30M"/>
    <property type="match status" value="1"/>
</dbReference>
<sequence>MAIFQTCLPKIFGIVSGRIGPVLPVPKSHLLNPVRYKVVRRNKTPPTPKPFDKYIVPRFVPSKFRVRPSRYAKFEYKPQANKGVDQALWSSGECSHPLPDDPLIDYPQKLPDGGLRYYGFDYYPADPDNVETLPKEEISPLFMVRRARFGIRMEWWYREILEELGLINRFSCGDVVIVKNVPEMNEKLYSVKHLIEIKPVKIPANLPLDADPTHCRFTEDAELLYSPEYAVQPEQLEEPKELVDVKLDRPLITREGRKRWDSAWDLKT</sequence>
<dbReference type="OrthoDB" id="9973389at2759"/>
<organism evidence="1 2">
    <name type="scientific">Hyalella azteca</name>
    <name type="common">Amphipod</name>
    <dbReference type="NCBI Taxonomy" id="294128"/>
    <lineage>
        <taxon>Eukaryota</taxon>
        <taxon>Metazoa</taxon>
        <taxon>Ecdysozoa</taxon>
        <taxon>Arthropoda</taxon>
        <taxon>Crustacea</taxon>
        <taxon>Multicrustacea</taxon>
        <taxon>Malacostraca</taxon>
        <taxon>Eumalacostraca</taxon>
        <taxon>Peracarida</taxon>
        <taxon>Amphipoda</taxon>
        <taxon>Senticaudata</taxon>
        <taxon>Talitrida</taxon>
        <taxon>Talitroidea</taxon>
        <taxon>Hyalellidae</taxon>
        <taxon>Hyalella</taxon>
    </lineage>
</organism>
<accession>A0A8B7NEI1</accession>
<dbReference type="GO" id="GO:0015934">
    <property type="term" value="C:large ribosomal subunit"/>
    <property type="evidence" value="ECO:0007669"/>
    <property type="project" value="InterPro"/>
</dbReference>
<dbReference type="InterPro" id="IPR036919">
    <property type="entry name" value="Ribo_uL30_ferredoxin-like_sf"/>
</dbReference>
<dbReference type="GO" id="GO:0003735">
    <property type="term" value="F:structural constituent of ribosome"/>
    <property type="evidence" value="ECO:0007669"/>
    <property type="project" value="InterPro"/>
</dbReference>
<dbReference type="SUPFAM" id="SSF55129">
    <property type="entry name" value="Ribosomal protein L30p/L7e"/>
    <property type="match status" value="1"/>
</dbReference>